<evidence type="ECO:0000256" key="1">
    <source>
        <dbReference type="ARBA" id="ARBA00004141"/>
    </source>
</evidence>
<gene>
    <name evidence="7" type="ORF">SAMN04487895_113108</name>
</gene>
<reference evidence="7 8" key="1">
    <citation type="submission" date="2016-10" db="EMBL/GenBank/DDBJ databases">
        <authorList>
            <person name="de Groot N.N."/>
        </authorList>
    </citation>
    <scope>NUCLEOTIDE SEQUENCE [LARGE SCALE GENOMIC DNA]</scope>
    <source>
        <strain evidence="7 8">CGMCC 1.10238</strain>
    </source>
</reference>
<keyword evidence="3 5" id="KW-1133">Transmembrane helix</keyword>
<feature type="transmembrane region" description="Helical" evidence="5">
    <location>
        <begin position="36"/>
        <end position="52"/>
    </location>
</feature>
<feature type="transmembrane region" description="Helical" evidence="5">
    <location>
        <begin position="12"/>
        <end position="30"/>
    </location>
</feature>
<name>A0A1H8T848_9BACL</name>
<keyword evidence="7" id="KW-0436">Ligase</keyword>
<dbReference type="PANTHER" id="PTHR37422:SF13">
    <property type="entry name" value="LIPOPOLYSACCHARIDE BIOSYNTHESIS PROTEIN PA4999-RELATED"/>
    <property type="match status" value="1"/>
</dbReference>
<dbReference type="GO" id="GO:0016020">
    <property type="term" value="C:membrane"/>
    <property type="evidence" value="ECO:0007669"/>
    <property type="project" value="UniProtKB-SubCell"/>
</dbReference>
<dbReference type="Proteomes" id="UP000198809">
    <property type="component" value="Unassembled WGS sequence"/>
</dbReference>
<feature type="transmembrane region" description="Helical" evidence="5">
    <location>
        <begin position="278"/>
        <end position="298"/>
    </location>
</feature>
<feature type="transmembrane region" description="Helical" evidence="5">
    <location>
        <begin position="111"/>
        <end position="130"/>
    </location>
</feature>
<evidence type="ECO:0000259" key="6">
    <source>
        <dbReference type="Pfam" id="PF04932"/>
    </source>
</evidence>
<feature type="transmembrane region" description="Helical" evidence="5">
    <location>
        <begin position="57"/>
        <end position="74"/>
    </location>
</feature>
<dbReference type="RefSeq" id="WP_246590667.1">
    <property type="nucleotide sequence ID" value="NZ_CP076607.1"/>
</dbReference>
<evidence type="ECO:0000256" key="5">
    <source>
        <dbReference type="SAM" id="Phobius"/>
    </source>
</evidence>
<feature type="transmembrane region" description="Helical" evidence="5">
    <location>
        <begin position="205"/>
        <end position="222"/>
    </location>
</feature>
<evidence type="ECO:0000256" key="2">
    <source>
        <dbReference type="ARBA" id="ARBA00022692"/>
    </source>
</evidence>
<dbReference type="EMBL" id="FODH01000013">
    <property type="protein sequence ID" value="SEO87369.1"/>
    <property type="molecule type" value="Genomic_DNA"/>
</dbReference>
<dbReference type="GO" id="GO:0016874">
    <property type="term" value="F:ligase activity"/>
    <property type="evidence" value="ECO:0007669"/>
    <property type="project" value="UniProtKB-KW"/>
</dbReference>
<dbReference type="AlphaFoldDB" id="A0A1H8T848"/>
<organism evidence="7 8">
    <name type="scientific">Paenibacillus sophorae</name>
    <dbReference type="NCBI Taxonomy" id="1333845"/>
    <lineage>
        <taxon>Bacteria</taxon>
        <taxon>Bacillati</taxon>
        <taxon>Bacillota</taxon>
        <taxon>Bacilli</taxon>
        <taxon>Bacillales</taxon>
        <taxon>Paenibacillaceae</taxon>
        <taxon>Paenibacillus</taxon>
    </lineage>
</organism>
<dbReference type="PANTHER" id="PTHR37422">
    <property type="entry name" value="TEICHURONIC ACID BIOSYNTHESIS PROTEIN TUAE"/>
    <property type="match status" value="1"/>
</dbReference>
<evidence type="ECO:0000313" key="7">
    <source>
        <dbReference type="EMBL" id="SEO87369.1"/>
    </source>
</evidence>
<evidence type="ECO:0000256" key="4">
    <source>
        <dbReference type="ARBA" id="ARBA00023136"/>
    </source>
</evidence>
<accession>A0A1H8T848</accession>
<dbReference type="STRING" id="1333845.SAMN04487895_113108"/>
<sequence length="449" mass="50401">MMISGHRASKLYALPYGMLFLLSALFLGTAVIYEPAIAVAAVGLLLLLVVSLSRPDYISYFVLLTTAVSINFLYDGSLFGMEILSLYKLAMLALLVPCILVNGLRFKLSFPLWALAVMVFMTFTFSIWLPQMTTSIAVKAFIGLSLPFMFLLINWKKEVAQRHIYMICLLPTVSLLVGALLQVAHLHQMLNVEFTGAVRIQGANIPSHLAMLAFIGTVLPFIELRRNPGHERFYYSVLAVNFVTLIGTGTRGPLLALLPVVLYYFYDIFRRYLKGKTRYLIPLLCSVLVISGAIFMQWDNIKKRSFERQTSDGIDLSGRSEAWTYFLEKASGSPLSGRGLGAVTVANDGTLYKGFVVPHNEYIRFYFDGGYIGSILLLLSLLAVFILVYRALAPPVKPYYLLFIAAFLIYSFSDNTLSTVQFIIPFCWYLNCLYRASQPTDSPQKEVIR</sequence>
<evidence type="ECO:0000256" key="3">
    <source>
        <dbReference type="ARBA" id="ARBA00022989"/>
    </source>
</evidence>
<feature type="transmembrane region" description="Helical" evidence="5">
    <location>
        <begin position="86"/>
        <end position="104"/>
    </location>
</feature>
<evidence type="ECO:0000313" key="8">
    <source>
        <dbReference type="Proteomes" id="UP000198809"/>
    </source>
</evidence>
<dbReference type="Pfam" id="PF04932">
    <property type="entry name" value="Wzy_C"/>
    <property type="match status" value="1"/>
</dbReference>
<comment type="subcellular location">
    <subcellularLocation>
        <location evidence="1">Membrane</location>
        <topology evidence="1">Multi-pass membrane protein</topology>
    </subcellularLocation>
</comment>
<dbReference type="InterPro" id="IPR051533">
    <property type="entry name" value="WaaL-like"/>
</dbReference>
<feature type="transmembrane region" description="Helical" evidence="5">
    <location>
        <begin position="399"/>
        <end position="430"/>
    </location>
</feature>
<feature type="domain" description="O-antigen ligase-related" evidence="6">
    <location>
        <begin position="238"/>
        <end position="378"/>
    </location>
</feature>
<feature type="transmembrane region" description="Helical" evidence="5">
    <location>
        <begin position="136"/>
        <end position="155"/>
    </location>
</feature>
<protein>
    <submittedName>
        <fullName evidence="7">O-antigen ligase</fullName>
    </submittedName>
</protein>
<keyword evidence="2 5" id="KW-0812">Transmembrane</keyword>
<feature type="transmembrane region" description="Helical" evidence="5">
    <location>
        <begin position="371"/>
        <end position="393"/>
    </location>
</feature>
<proteinExistence type="predicted"/>
<feature type="transmembrane region" description="Helical" evidence="5">
    <location>
        <begin position="234"/>
        <end position="266"/>
    </location>
</feature>
<keyword evidence="4 5" id="KW-0472">Membrane</keyword>
<feature type="transmembrane region" description="Helical" evidence="5">
    <location>
        <begin position="164"/>
        <end position="185"/>
    </location>
</feature>
<dbReference type="InterPro" id="IPR007016">
    <property type="entry name" value="O-antigen_ligase-rel_domated"/>
</dbReference>